<name>A0A1B0BDD1_9MUSC</name>
<organism evidence="1 2">
    <name type="scientific">Glossina palpalis gambiensis</name>
    <dbReference type="NCBI Taxonomy" id="67801"/>
    <lineage>
        <taxon>Eukaryota</taxon>
        <taxon>Metazoa</taxon>
        <taxon>Ecdysozoa</taxon>
        <taxon>Arthropoda</taxon>
        <taxon>Hexapoda</taxon>
        <taxon>Insecta</taxon>
        <taxon>Pterygota</taxon>
        <taxon>Neoptera</taxon>
        <taxon>Endopterygota</taxon>
        <taxon>Diptera</taxon>
        <taxon>Brachycera</taxon>
        <taxon>Muscomorpha</taxon>
        <taxon>Hippoboscoidea</taxon>
        <taxon>Glossinidae</taxon>
        <taxon>Glossina</taxon>
    </lineage>
</organism>
<evidence type="ECO:0000313" key="1">
    <source>
        <dbReference type="EnsemblMetazoa" id="GPPI026471-PA"/>
    </source>
</evidence>
<protein>
    <submittedName>
        <fullName evidence="1">Uncharacterized protein</fullName>
    </submittedName>
</protein>
<dbReference type="EMBL" id="JXJN01012435">
    <property type="status" value="NOT_ANNOTATED_CDS"/>
    <property type="molecule type" value="Genomic_DNA"/>
</dbReference>
<keyword evidence="2" id="KW-1185">Reference proteome</keyword>
<proteinExistence type="predicted"/>
<dbReference type="VEuPathDB" id="VectorBase:GPPI026471"/>
<reference evidence="2" key="1">
    <citation type="submission" date="2015-01" db="EMBL/GenBank/DDBJ databases">
        <authorList>
            <person name="Aksoy S."/>
            <person name="Warren W."/>
            <person name="Wilson R.K."/>
        </authorList>
    </citation>
    <scope>NUCLEOTIDE SEQUENCE [LARGE SCALE GENOMIC DNA]</scope>
    <source>
        <strain evidence="2">IAEA</strain>
    </source>
</reference>
<reference evidence="1" key="2">
    <citation type="submission" date="2020-05" db="UniProtKB">
        <authorList>
            <consortium name="EnsemblMetazoa"/>
        </authorList>
    </citation>
    <scope>IDENTIFICATION</scope>
    <source>
        <strain evidence="1">IAEA</strain>
    </source>
</reference>
<evidence type="ECO:0000313" key="2">
    <source>
        <dbReference type="Proteomes" id="UP000092460"/>
    </source>
</evidence>
<dbReference type="Proteomes" id="UP000092460">
    <property type="component" value="Unassembled WGS sequence"/>
</dbReference>
<dbReference type="AlphaFoldDB" id="A0A1B0BDD1"/>
<sequence>MKEGLKDSQLLYRHKNEKKIKTLATIPVKGFDSNIETRQLLNFNCTAKTATATATKTPVIDDE</sequence>
<accession>A0A1B0BDD1</accession>
<dbReference type="EnsemblMetazoa" id="GPPI026471-RA">
    <property type="protein sequence ID" value="GPPI026471-PA"/>
    <property type="gene ID" value="GPPI026471"/>
</dbReference>